<dbReference type="Gene3D" id="3.40.30.10">
    <property type="entry name" value="Glutaredoxin"/>
    <property type="match status" value="1"/>
</dbReference>
<dbReference type="InterPro" id="IPR008554">
    <property type="entry name" value="Glutaredoxin-like"/>
</dbReference>
<organism evidence="1">
    <name type="scientific">uncultured organism</name>
    <dbReference type="NCBI Taxonomy" id="155900"/>
    <lineage>
        <taxon>unclassified sequences</taxon>
        <taxon>environmental samples</taxon>
    </lineage>
</organism>
<dbReference type="SUPFAM" id="SSF52833">
    <property type="entry name" value="Thioredoxin-like"/>
    <property type="match status" value="1"/>
</dbReference>
<dbReference type="EMBL" id="MN079100">
    <property type="protein sequence ID" value="QEA05385.1"/>
    <property type="molecule type" value="Genomic_DNA"/>
</dbReference>
<dbReference type="InterPro" id="IPR052565">
    <property type="entry name" value="Glutaredoxin-like_YDR286C"/>
</dbReference>
<dbReference type="PANTHER" id="PTHR33558:SF1">
    <property type="entry name" value="GLUTAREDOXIN-LIKE PROTEIN C5ORF63 HOMOLOG"/>
    <property type="match status" value="1"/>
</dbReference>
<gene>
    <name evidence="1" type="ORF">KBTEX_01706</name>
</gene>
<proteinExistence type="predicted"/>
<dbReference type="PANTHER" id="PTHR33558">
    <property type="entry name" value="GLUTAREDOXIN-LIKE PROTEIN C5ORF63 HOMOLOG"/>
    <property type="match status" value="1"/>
</dbReference>
<dbReference type="AlphaFoldDB" id="A0A5B8REX0"/>
<name>A0A5B8REX0_9ZZZZ</name>
<protein>
    <recommendedName>
        <fullName evidence="2">Glutaredoxin 2</fullName>
    </recommendedName>
</protein>
<dbReference type="Pfam" id="PF05768">
    <property type="entry name" value="Glrx-like"/>
    <property type="match status" value="1"/>
</dbReference>
<dbReference type="InterPro" id="IPR036249">
    <property type="entry name" value="Thioredoxin-like_sf"/>
</dbReference>
<evidence type="ECO:0008006" key="2">
    <source>
        <dbReference type="Google" id="ProtNLM"/>
    </source>
</evidence>
<evidence type="ECO:0000313" key="1">
    <source>
        <dbReference type="EMBL" id="QEA05385.1"/>
    </source>
</evidence>
<accession>A0A5B8REX0</accession>
<reference evidence="1" key="1">
    <citation type="submission" date="2019-06" db="EMBL/GenBank/DDBJ databases">
        <authorList>
            <person name="Murdoch R.W."/>
            <person name="Fathepure B."/>
        </authorList>
    </citation>
    <scope>NUCLEOTIDE SEQUENCE</scope>
</reference>
<sequence length="81" mass="9295">MSFTGPVEFYTTEGCGLCEEAMEMLHPIAQRLAIDIQVREILDDDDWEARYGIRIPVLRRGDTGAELGWPFDEAALYRFLL</sequence>